<evidence type="ECO:0000313" key="8">
    <source>
        <dbReference type="Proteomes" id="UP000509704"/>
    </source>
</evidence>
<dbReference type="PANTHER" id="PTHR11444:SF1">
    <property type="entry name" value="FUMARATE HYDRATASE, MITOCHONDRIAL"/>
    <property type="match status" value="1"/>
</dbReference>
<dbReference type="GO" id="GO:0006108">
    <property type="term" value="P:malate metabolic process"/>
    <property type="evidence" value="ECO:0007669"/>
    <property type="project" value="TreeGrafter"/>
</dbReference>
<evidence type="ECO:0000256" key="3">
    <source>
        <dbReference type="ARBA" id="ARBA00023239"/>
    </source>
</evidence>
<dbReference type="GO" id="GO:0004333">
    <property type="term" value="F:fumarate hydratase activity"/>
    <property type="evidence" value="ECO:0007669"/>
    <property type="project" value="UniProtKB-EC"/>
</dbReference>
<comment type="function">
    <text evidence="4">Catalyzes the reversible stereospecific interconversion of fumarate to L-malate. In mitochondrion, catalyzes the hydration of fumarate to L-malate in the tricarboxylic acid (TCA) cycle to facilitate a transition step in the production of energy in the form of NADH. In cytoplasm and nucleus, involved in DNA repair in response to DNA damage: following DNA double-strand breaks (DSBs), translocates from the cytosol to the nucleus and promotes DNA repair by catalyzing the dehydration of L-malate to fumarate.</text>
</comment>
<dbReference type="GO" id="GO:0005739">
    <property type="term" value="C:mitochondrion"/>
    <property type="evidence" value="ECO:0007669"/>
    <property type="project" value="TreeGrafter"/>
</dbReference>
<evidence type="ECO:0000256" key="1">
    <source>
        <dbReference type="ARBA" id="ARBA00009084"/>
    </source>
</evidence>
<dbReference type="Gene3D" id="1.10.40.30">
    <property type="entry name" value="Fumarase/aspartase (C-terminal domain)"/>
    <property type="match status" value="1"/>
</dbReference>
<evidence type="ECO:0000259" key="5">
    <source>
        <dbReference type="Pfam" id="PF00206"/>
    </source>
</evidence>
<dbReference type="FunFam" id="1.10.275.10:FF:000001">
    <property type="entry name" value="Fumarate hydratase, mitochondrial"/>
    <property type="match status" value="1"/>
</dbReference>
<dbReference type="InterPro" id="IPR020557">
    <property type="entry name" value="Fumarate_lyase_CS"/>
</dbReference>
<dbReference type="InterPro" id="IPR005677">
    <property type="entry name" value="Fum_hydII"/>
</dbReference>
<accession>A0A7H9B7B2</accession>
<dbReference type="InterPro" id="IPR018951">
    <property type="entry name" value="Fumarase_C_C"/>
</dbReference>
<dbReference type="AlphaFoldDB" id="A0A7H9B7B2"/>
<dbReference type="SUPFAM" id="SSF48557">
    <property type="entry name" value="L-aspartase-like"/>
    <property type="match status" value="1"/>
</dbReference>
<protein>
    <recommendedName>
        <fullName evidence="2">fumarate hydratase</fullName>
        <ecNumber evidence="2">4.2.1.2</ecNumber>
    </recommendedName>
</protein>
<name>A0A7H9B7B2_ZYGMR</name>
<reference evidence="7 8" key="1">
    <citation type="submission" date="2020-07" db="EMBL/GenBank/DDBJ databases">
        <title>The yeast mating-type switching endonuclease HO is a domesticated member of an unorthodox homing genetic element family.</title>
        <authorList>
            <person name="Coughlan A.Y."/>
            <person name="Lombardi L."/>
            <person name="Braun-Galleani S."/>
            <person name="Martos A.R."/>
            <person name="Galeote V."/>
            <person name="Bigey F."/>
            <person name="Dequin S."/>
            <person name="Byrne K.P."/>
            <person name="Wolfe K.H."/>
        </authorList>
    </citation>
    <scope>NUCLEOTIDE SEQUENCE [LARGE SCALE GENOMIC DNA]</scope>
    <source>
        <strain evidence="7 8">NRRL Y-6702</strain>
    </source>
</reference>
<organism evidence="7 8">
    <name type="scientific">Zygotorulaspora mrakii</name>
    <name type="common">Zygosaccharomyces mrakii</name>
    <dbReference type="NCBI Taxonomy" id="42260"/>
    <lineage>
        <taxon>Eukaryota</taxon>
        <taxon>Fungi</taxon>
        <taxon>Dikarya</taxon>
        <taxon>Ascomycota</taxon>
        <taxon>Saccharomycotina</taxon>
        <taxon>Saccharomycetes</taxon>
        <taxon>Saccharomycetales</taxon>
        <taxon>Saccharomycetaceae</taxon>
        <taxon>Zygotorulaspora</taxon>
    </lineage>
</organism>
<dbReference type="NCBIfam" id="TIGR00979">
    <property type="entry name" value="fumC_II"/>
    <property type="match status" value="1"/>
</dbReference>
<gene>
    <name evidence="7" type="ORF">HG535_0G03030</name>
</gene>
<dbReference type="EMBL" id="CP058610">
    <property type="protein sequence ID" value="QLG74420.1"/>
    <property type="molecule type" value="Genomic_DNA"/>
</dbReference>
<dbReference type="Proteomes" id="UP000509704">
    <property type="component" value="Chromosome 7"/>
</dbReference>
<sequence length="498" mass="53919">MLRLSPSLLRGYRCSSSTLLRQSQMSLSTNSTLMQQFRTETDAFGEIQVPADKYWGAQTQRSLENFKIGGARERMPEPIIKAFGILKKSAAVVNESLGTLDPKVADLIKKAADEVAQGKLTDHFPLVVFQTGSGTQSNMNANEVISNRAIELLGGEMGSKQIHPNNHCNQAQSSNDTFPSVMHIAAVLQITHHLLPELTALRDSLNTKAREFRNIVKIGRTHLQDATPLTLGQEFSGYVQQLTNGISRIENSLVHLKFLAQGGTAVGTGLNTRIGFAEKIAEQVSKETGIVFKTAPNKFEALAAHDAIVEASGALNTVSCSLFKIAQDIRYLGSGPRCGYGELSLPENEPGSSIMPGKVNPTQNEAMTQVCVQVMGNNSAITFAGASGQFELNVFKPVMISNLLSSVRLIGDACYSFRVHCVDGITANKDKINKLLHESLMLVTALNPKIGYDAASKVAKNAHKKGITLKESALELGVLTAKEFDDWVIPENMIGPKP</sequence>
<dbReference type="InterPro" id="IPR000362">
    <property type="entry name" value="Fumarate_lyase_fam"/>
</dbReference>
<dbReference type="InterPro" id="IPR008948">
    <property type="entry name" value="L-Aspartase-like"/>
</dbReference>
<keyword evidence="8" id="KW-1185">Reference proteome</keyword>
<evidence type="ECO:0000256" key="2">
    <source>
        <dbReference type="ARBA" id="ARBA00012921"/>
    </source>
</evidence>
<dbReference type="NCBIfam" id="NF008909">
    <property type="entry name" value="PRK12273.1"/>
    <property type="match status" value="1"/>
</dbReference>
<dbReference type="EC" id="4.2.1.2" evidence="2"/>
<feature type="domain" description="Fumarase C C-terminal" evidence="6">
    <location>
        <begin position="442"/>
        <end position="494"/>
    </location>
</feature>
<evidence type="ECO:0000313" key="7">
    <source>
        <dbReference type="EMBL" id="QLG74420.1"/>
    </source>
</evidence>
<dbReference type="CDD" id="cd01362">
    <property type="entry name" value="Fumarase_classII"/>
    <property type="match status" value="1"/>
</dbReference>
<evidence type="ECO:0000256" key="4">
    <source>
        <dbReference type="ARBA" id="ARBA00056821"/>
    </source>
</evidence>
<dbReference type="InterPro" id="IPR022761">
    <property type="entry name" value="Fumarate_lyase_N"/>
</dbReference>
<dbReference type="RefSeq" id="XP_037146145.1">
    <property type="nucleotide sequence ID" value="XM_037290250.1"/>
</dbReference>
<dbReference type="OrthoDB" id="1738025at2759"/>
<feature type="domain" description="Fumarate lyase N-terminal" evidence="5">
    <location>
        <begin position="45"/>
        <end position="376"/>
    </location>
</feature>
<keyword evidence="3" id="KW-0456">Lyase</keyword>
<dbReference type="PRINTS" id="PR00149">
    <property type="entry name" value="FUMRATELYASE"/>
</dbReference>
<dbReference type="Gene3D" id="1.20.200.10">
    <property type="entry name" value="Fumarase/aspartase (Central domain)"/>
    <property type="match status" value="1"/>
</dbReference>
<dbReference type="PANTHER" id="PTHR11444">
    <property type="entry name" value="ASPARTATEAMMONIA/ARGININOSUCCINATE/ADENYLOSUCCINATE LYASE"/>
    <property type="match status" value="1"/>
</dbReference>
<dbReference type="HAMAP" id="MF_00743">
    <property type="entry name" value="FumaraseC"/>
    <property type="match status" value="1"/>
</dbReference>
<proteinExistence type="inferred from homology"/>
<comment type="similarity">
    <text evidence="1">Belongs to the class-II fumarase/aspartase family. Fumarase subfamily.</text>
</comment>
<dbReference type="GO" id="GO:0006106">
    <property type="term" value="P:fumarate metabolic process"/>
    <property type="evidence" value="ECO:0007669"/>
    <property type="project" value="InterPro"/>
</dbReference>
<dbReference type="Pfam" id="PF10415">
    <property type="entry name" value="FumaraseC_C"/>
    <property type="match status" value="1"/>
</dbReference>
<dbReference type="PROSITE" id="PS00163">
    <property type="entry name" value="FUMARATE_LYASES"/>
    <property type="match status" value="1"/>
</dbReference>
<dbReference type="FunFam" id="1.10.40.30:FF:000002">
    <property type="entry name" value="Fumarate hydratase class II"/>
    <property type="match status" value="1"/>
</dbReference>
<dbReference type="InterPro" id="IPR024083">
    <property type="entry name" value="Fumarase/histidase_N"/>
</dbReference>
<dbReference type="KEGG" id="zmk:HG535_0G03030"/>
<dbReference type="Pfam" id="PF00206">
    <property type="entry name" value="Lyase_1"/>
    <property type="match status" value="1"/>
</dbReference>
<dbReference type="GeneID" id="59238203"/>
<dbReference type="Gene3D" id="1.10.275.10">
    <property type="entry name" value="Fumarase/aspartase (N-terminal domain)"/>
    <property type="match status" value="1"/>
</dbReference>
<dbReference type="FunFam" id="1.20.200.10:FF:000001">
    <property type="entry name" value="Fumarate hydratase, mitochondrial"/>
    <property type="match status" value="1"/>
</dbReference>
<evidence type="ECO:0000259" key="6">
    <source>
        <dbReference type="Pfam" id="PF10415"/>
    </source>
</evidence>
<dbReference type="GO" id="GO:0006099">
    <property type="term" value="P:tricarboxylic acid cycle"/>
    <property type="evidence" value="ECO:0007669"/>
    <property type="project" value="InterPro"/>
</dbReference>